<dbReference type="Pfam" id="PF01899">
    <property type="entry name" value="MNHE"/>
    <property type="match status" value="1"/>
</dbReference>
<accession>A0ABQ4J5M4</accession>
<dbReference type="Proteomes" id="UP000653076">
    <property type="component" value="Unassembled WGS sequence"/>
</dbReference>
<keyword evidence="4" id="KW-0812">Transmembrane</keyword>
<comment type="caution">
    <text evidence="8">The sequence shown here is derived from an EMBL/GenBank/DDBJ whole genome shotgun (WGS) entry which is preliminary data.</text>
</comment>
<keyword evidence="6" id="KW-0472">Membrane</keyword>
<reference evidence="8 9" key="1">
    <citation type="submission" date="2021-01" db="EMBL/GenBank/DDBJ databases">
        <title>Whole genome shotgun sequence of Verrucosispora qiuiae NBRC 106684.</title>
        <authorList>
            <person name="Komaki H."/>
            <person name="Tamura T."/>
        </authorList>
    </citation>
    <scope>NUCLEOTIDE SEQUENCE [LARGE SCALE GENOMIC DNA]</scope>
    <source>
        <strain evidence="8 9">NBRC 106684</strain>
    </source>
</reference>
<name>A0ABQ4J5M4_9ACTN</name>
<comment type="similarity">
    <text evidence="2">Belongs to the CPA3 antiporters (TC 2.A.63) subunit E family.</text>
</comment>
<sequence>MSERRWGLARRTVVRTGRVLRFVGYFAVRLLQANLVVAWEILTPGCRLCPAVVRVPLRAVTEGEIAAVTLAVSLTPGTLALAVHRDPVALSVHGMYAADPVAFRRKVAELERWVLAAVRPVDHPPQSRRRPRRRCPDPTRRWR</sequence>
<dbReference type="InterPro" id="IPR002758">
    <property type="entry name" value="Cation_antiport_E"/>
</dbReference>
<comment type="subcellular location">
    <subcellularLocation>
        <location evidence="1">Cell membrane</location>
        <topology evidence="1">Multi-pass membrane protein</topology>
    </subcellularLocation>
</comment>
<feature type="compositionally biased region" description="Basic and acidic residues" evidence="7">
    <location>
        <begin position="134"/>
        <end position="143"/>
    </location>
</feature>
<evidence type="ECO:0000313" key="8">
    <source>
        <dbReference type="EMBL" id="GIJ25326.1"/>
    </source>
</evidence>
<keyword evidence="3" id="KW-1003">Cell membrane</keyword>
<dbReference type="PANTHER" id="PTHR34584">
    <property type="entry name" value="NA(+)/H(+) ANTIPORTER SUBUNIT E1"/>
    <property type="match status" value="1"/>
</dbReference>
<feature type="region of interest" description="Disordered" evidence="7">
    <location>
        <begin position="122"/>
        <end position="143"/>
    </location>
</feature>
<evidence type="ECO:0000313" key="9">
    <source>
        <dbReference type="Proteomes" id="UP000653076"/>
    </source>
</evidence>
<keyword evidence="9" id="KW-1185">Reference proteome</keyword>
<protein>
    <recommendedName>
        <fullName evidence="10">Cation transporter</fullName>
    </recommendedName>
</protein>
<dbReference type="EMBL" id="BOPC01000007">
    <property type="protein sequence ID" value="GIJ25326.1"/>
    <property type="molecule type" value="Genomic_DNA"/>
</dbReference>
<organism evidence="8 9">
    <name type="scientific">Micromonospora qiuiae</name>
    <dbReference type="NCBI Taxonomy" id="502268"/>
    <lineage>
        <taxon>Bacteria</taxon>
        <taxon>Bacillati</taxon>
        <taxon>Actinomycetota</taxon>
        <taxon>Actinomycetes</taxon>
        <taxon>Micromonosporales</taxon>
        <taxon>Micromonosporaceae</taxon>
        <taxon>Micromonospora</taxon>
    </lineage>
</organism>
<gene>
    <name evidence="8" type="ORF">Vqi01_04880</name>
</gene>
<evidence type="ECO:0000256" key="7">
    <source>
        <dbReference type="SAM" id="MobiDB-lite"/>
    </source>
</evidence>
<evidence type="ECO:0008006" key="10">
    <source>
        <dbReference type="Google" id="ProtNLM"/>
    </source>
</evidence>
<evidence type="ECO:0000256" key="5">
    <source>
        <dbReference type="ARBA" id="ARBA00022989"/>
    </source>
</evidence>
<evidence type="ECO:0000256" key="3">
    <source>
        <dbReference type="ARBA" id="ARBA00022475"/>
    </source>
</evidence>
<dbReference type="RefSeq" id="WP_204032549.1">
    <property type="nucleotide sequence ID" value="NZ_BOPC01000007.1"/>
</dbReference>
<keyword evidence="5" id="KW-1133">Transmembrane helix</keyword>
<evidence type="ECO:0000256" key="1">
    <source>
        <dbReference type="ARBA" id="ARBA00004651"/>
    </source>
</evidence>
<dbReference type="PANTHER" id="PTHR34584:SF1">
    <property type="entry name" value="NA(+)_H(+) ANTIPORTER SUBUNIT E1"/>
    <property type="match status" value="1"/>
</dbReference>
<evidence type="ECO:0000256" key="4">
    <source>
        <dbReference type="ARBA" id="ARBA00022692"/>
    </source>
</evidence>
<evidence type="ECO:0000256" key="2">
    <source>
        <dbReference type="ARBA" id="ARBA00006228"/>
    </source>
</evidence>
<evidence type="ECO:0000256" key="6">
    <source>
        <dbReference type="ARBA" id="ARBA00023136"/>
    </source>
</evidence>
<proteinExistence type="inferred from homology"/>